<reference evidence="3" key="1">
    <citation type="journal article" date="2021" name="Curr. Microbiol.">
        <title>Complete genome of nocamycin-producing strain Saccharothrix syringae NRRL B-16468 reveals the biosynthetic potential for secondary metabolites.</title>
        <authorList>
            <person name="Mo X."/>
            <person name="Yang S."/>
        </authorList>
    </citation>
    <scope>NUCLEOTIDE SEQUENCE [LARGE SCALE GENOMIC DNA]</scope>
    <source>
        <strain evidence="3">ATCC 51364 / DSM 43886 / JCM 6844 / KCTC 9398 / NBRC 14523 / NRRL B-16468 / INA 2240</strain>
    </source>
</reference>
<dbReference type="KEGG" id="ssyi:EKG83_32270"/>
<dbReference type="InterPro" id="IPR036396">
    <property type="entry name" value="Cyt_P450_sf"/>
</dbReference>
<accession>A0A5Q0H636</accession>
<dbReference type="CDD" id="cd00302">
    <property type="entry name" value="cytochrome_P450"/>
    <property type="match status" value="1"/>
</dbReference>
<proteinExistence type="inferred from homology"/>
<dbReference type="GO" id="GO:0005506">
    <property type="term" value="F:iron ion binding"/>
    <property type="evidence" value="ECO:0007669"/>
    <property type="project" value="InterPro"/>
</dbReference>
<sequence length="395" mass="43637">MREFTGYREAVGRGTPEAVYEELHRGPVRDPALGVVIVGGYRAARQVLDTRNGDFRNAATLAPLYVPEPDVRRRLGEVFHSQGDARGMAFLDGEEHRRQRRQARSAFAAADRGRHLTALVDDALAALEGRTGPVDVVAGFIEPLARRSSLEERTGIPADLVGDLAVLLQGQIEMLWGLPGPEQQRKLVHELAQVWRICQEAVERNREDMRRGAHRHNIITGYLGLRPELAPADRLDIYGHVNAGYVSTVHTLGNVVVRTLADPGRWRKLHDNPDMLPGFVQRMLERHSGTHGWFKLCAAESGVEVDGEHVEPGTRLLVALNAANQAPDRGPDDPFLSFSFGPHTCLGKDFSLRLITTAVGALVARYPDARLAREPRPWANLAFNGFPEAEVVLSP</sequence>
<name>A0A5Q0H636_SACSY</name>
<dbReference type="RefSeq" id="WP_033434856.1">
    <property type="nucleotide sequence ID" value="NZ_CP034550.1"/>
</dbReference>
<dbReference type="PANTHER" id="PTHR46696:SF1">
    <property type="entry name" value="CYTOCHROME P450 YJIB-RELATED"/>
    <property type="match status" value="1"/>
</dbReference>
<dbReference type="Proteomes" id="UP000325787">
    <property type="component" value="Chromosome"/>
</dbReference>
<dbReference type="Gene3D" id="1.10.630.10">
    <property type="entry name" value="Cytochrome P450"/>
    <property type="match status" value="1"/>
</dbReference>
<dbReference type="AlphaFoldDB" id="A0A5Q0H636"/>
<evidence type="ECO:0000313" key="3">
    <source>
        <dbReference type="Proteomes" id="UP000325787"/>
    </source>
</evidence>
<protein>
    <submittedName>
        <fullName evidence="2">Cytochrome P450</fullName>
    </submittedName>
</protein>
<dbReference type="PROSITE" id="PS00086">
    <property type="entry name" value="CYTOCHROME_P450"/>
    <property type="match status" value="1"/>
</dbReference>
<dbReference type="EMBL" id="CP034550">
    <property type="protein sequence ID" value="QFZ21443.1"/>
    <property type="molecule type" value="Genomic_DNA"/>
</dbReference>
<dbReference type="SUPFAM" id="SSF48264">
    <property type="entry name" value="Cytochrome P450"/>
    <property type="match status" value="1"/>
</dbReference>
<dbReference type="GO" id="GO:0016705">
    <property type="term" value="F:oxidoreductase activity, acting on paired donors, with incorporation or reduction of molecular oxygen"/>
    <property type="evidence" value="ECO:0007669"/>
    <property type="project" value="InterPro"/>
</dbReference>
<dbReference type="GO" id="GO:0004497">
    <property type="term" value="F:monooxygenase activity"/>
    <property type="evidence" value="ECO:0007669"/>
    <property type="project" value="InterPro"/>
</dbReference>
<organism evidence="2 3">
    <name type="scientific">Saccharothrix syringae</name>
    <name type="common">Nocardiopsis syringae</name>
    <dbReference type="NCBI Taxonomy" id="103733"/>
    <lineage>
        <taxon>Bacteria</taxon>
        <taxon>Bacillati</taxon>
        <taxon>Actinomycetota</taxon>
        <taxon>Actinomycetes</taxon>
        <taxon>Pseudonocardiales</taxon>
        <taxon>Pseudonocardiaceae</taxon>
        <taxon>Saccharothrix</taxon>
    </lineage>
</organism>
<dbReference type="PANTHER" id="PTHR46696">
    <property type="entry name" value="P450, PUTATIVE (EUROFUNG)-RELATED"/>
    <property type="match status" value="1"/>
</dbReference>
<comment type="similarity">
    <text evidence="1">Belongs to the cytochrome P450 family.</text>
</comment>
<gene>
    <name evidence="2" type="ORF">EKG83_32270</name>
</gene>
<dbReference type="GO" id="GO:0020037">
    <property type="term" value="F:heme binding"/>
    <property type="evidence" value="ECO:0007669"/>
    <property type="project" value="InterPro"/>
</dbReference>
<keyword evidence="3" id="KW-1185">Reference proteome</keyword>
<dbReference type="InterPro" id="IPR017972">
    <property type="entry name" value="Cyt_P450_CS"/>
</dbReference>
<evidence type="ECO:0000256" key="1">
    <source>
        <dbReference type="ARBA" id="ARBA00010617"/>
    </source>
</evidence>
<evidence type="ECO:0000313" key="2">
    <source>
        <dbReference type="EMBL" id="QFZ21443.1"/>
    </source>
</evidence>